<keyword evidence="2" id="KW-0732">Signal</keyword>
<evidence type="ECO:0000256" key="3">
    <source>
        <dbReference type="ARBA" id="ARBA00023002"/>
    </source>
</evidence>
<protein>
    <submittedName>
        <fullName evidence="10">Unannotated protein</fullName>
    </submittedName>
</protein>
<gene>
    <name evidence="8" type="ORF">UFOPK2289_00910</name>
    <name evidence="9" type="ORF">UFOPK2822_01068</name>
    <name evidence="10" type="ORF">UFOPK3346_00522</name>
    <name evidence="11" type="ORF">UFOPK3670_01247</name>
    <name evidence="12" type="ORF">UFOPK4308_00198</name>
</gene>
<evidence type="ECO:0000259" key="7">
    <source>
        <dbReference type="Pfam" id="PF13462"/>
    </source>
</evidence>
<dbReference type="EMBL" id="CAFBQL010000001">
    <property type="protein sequence ID" value="CAB5052773.1"/>
    <property type="molecule type" value="Genomic_DNA"/>
</dbReference>
<dbReference type="InterPro" id="IPR036249">
    <property type="entry name" value="Thioredoxin-like_sf"/>
</dbReference>
<dbReference type="PANTHER" id="PTHR13887:SF14">
    <property type="entry name" value="DISULFIDE BOND FORMATION PROTEIN D"/>
    <property type="match status" value="1"/>
</dbReference>
<keyword evidence="6" id="KW-0472">Membrane</keyword>
<dbReference type="GO" id="GO:0016491">
    <property type="term" value="F:oxidoreductase activity"/>
    <property type="evidence" value="ECO:0007669"/>
    <property type="project" value="UniProtKB-KW"/>
</dbReference>
<keyword evidence="5" id="KW-0676">Redox-active center</keyword>
<feature type="domain" description="Thioredoxin-like fold" evidence="7">
    <location>
        <begin position="57"/>
        <end position="210"/>
    </location>
</feature>
<name>A0A6J7CYL9_9ZZZZ</name>
<evidence type="ECO:0000256" key="2">
    <source>
        <dbReference type="ARBA" id="ARBA00022729"/>
    </source>
</evidence>
<dbReference type="Gene3D" id="3.40.30.10">
    <property type="entry name" value="Glutaredoxin"/>
    <property type="match status" value="1"/>
</dbReference>
<evidence type="ECO:0000313" key="11">
    <source>
        <dbReference type="EMBL" id="CAB4930342.1"/>
    </source>
</evidence>
<evidence type="ECO:0000313" key="10">
    <source>
        <dbReference type="EMBL" id="CAB4861945.1"/>
    </source>
</evidence>
<dbReference type="PANTHER" id="PTHR13887">
    <property type="entry name" value="GLUTATHIONE S-TRANSFERASE KAPPA"/>
    <property type="match status" value="1"/>
</dbReference>
<keyword evidence="4" id="KW-1015">Disulfide bond</keyword>
<accession>A0A6J7CYL9</accession>
<proteinExistence type="inferred from homology"/>
<keyword evidence="6" id="KW-1133">Transmembrane helix</keyword>
<evidence type="ECO:0000313" key="8">
    <source>
        <dbReference type="EMBL" id="CAB4667254.1"/>
    </source>
</evidence>
<keyword evidence="3" id="KW-0560">Oxidoreductase</keyword>
<organism evidence="10">
    <name type="scientific">freshwater metagenome</name>
    <dbReference type="NCBI Taxonomy" id="449393"/>
    <lineage>
        <taxon>unclassified sequences</taxon>
        <taxon>metagenomes</taxon>
        <taxon>ecological metagenomes</taxon>
    </lineage>
</organism>
<evidence type="ECO:0000256" key="6">
    <source>
        <dbReference type="SAM" id="Phobius"/>
    </source>
</evidence>
<evidence type="ECO:0000313" key="9">
    <source>
        <dbReference type="EMBL" id="CAB4755109.1"/>
    </source>
</evidence>
<dbReference type="Pfam" id="PF13462">
    <property type="entry name" value="Thioredoxin_4"/>
    <property type="match status" value="1"/>
</dbReference>
<dbReference type="AlphaFoldDB" id="A0A6J7CYL9"/>
<dbReference type="EMBL" id="CAEZZC010000015">
    <property type="protein sequence ID" value="CAB4755109.1"/>
    <property type="molecule type" value="Genomic_DNA"/>
</dbReference>
<reference evidence="10" key="1">
    <citation type="submission" date="2020-05" db="EMBL/GenBank/DDBJ databases">
        <authorList>
            <person name="Chiriac C."/>
            <person name="Salcher M."/>
            <person name="Ghai R."/>
            <person name="Kavagutti S V."/>
        </authorList>
    </citation>
    <scope>NUCLEOTIDE SEQUENCE</scope>
</reference>
<feature type="transmembrane region" description="Helical" evidence="6">
    <location>
        <begin position="12"/>
        <end position="31"/>
    </location>
</feature>
<evidence type="ECO:0000256" key="5">
    <source>
        <dbReference type="ARBA" id="ARBA00023284"/>
    </source>
</evidence>
<dbReference type="EMBL" id="CAFBMV010000010">
    <property type="protein sequence ID" value="CAB4930342.1"/>
    <property type="molecule type" value="Genomic_DNA"/>
</dbReference>
<evidence type="ECO:0000256" key="4">
    <source>
        <dbReference type="ARBA" id="ARBA00023157"/>
    </source>
</evidence>
<dbReference type="EMBL" id="CAFBLE010000003">
    <property type="protein sequence ID" value="CAB4861945.1"/>
    <property type="molecule type" value="Genomic_DNA"/>
</dbReference>
<evidence type="ECO:0000256" key="1">
    <source>
        <dbReference type="ARBA" id="ARBA00005791"/>
    </source>
</evidence>
<keyword evidence="6" id="KW-0812">Transmembrane</keyword>
<comment type="similarity">
    <text evidence="1">Belongs to the thioredoxin family. DsbA subfamily.</text>
</comment>
<dbReference type="SUPFAM" id="SSF52833">
    <property type="entry name" value="Thioredoxin-like"/>
    <property type="match status" value="1"/>
</dbReference>
<sequence length="222" mass="23469">MATKPGGDKITRNIVIGMVAFVVAIGAIFSYTSSKSTNGVAIPSIVSKAEGYGVVFNGDLKGVPTVDLWEDFQCPICGEFETLNGAYMQSLISQKKAKVVFHLLSFLGPESIQAANAAACAADEDKFLAFHAYLYAHQSKTENSGLWSAAGLLEAGKGAGLTSQAFTSCVKDSKYGDWVNNVAADGGAKNVNQTPTVFVNGTEINRNTDYFNAAAFKKVIEG</sequence>
<dbReference type="EMBL" id="CAEZWT010000024">
    <property type="protein sequence ID" value="CAB4667254.1"/>
    <property type="molecule type" value="Genomic_DNA"/>
</dbReference>
<dbReference type="InterPro" id="IPR012336">
    <property type="entry name" value="Thioredoxin-like_fold"/>
</dbReference>
<evidence type="ECO:0000313" key="12">
    <source>
        <dbReference type="EMBL" id="CAB5052773.1"/>
    </source>
</evidence>